<evidence type="ECO:0000313" key="3">
    <source>
        <dbReference type="EnsemblMetazoa" id="CapteP202741"/>
    </source>
</evidence>
<keyword evidence="1" id="KW-0732">Signal</keyword>
<protein>
    <submittedName>
        <fullName evidence="2 3">Uncharacterized protein</fullName>
    </submittedName>
</protein>
<reference evidence="2 4" key="2">
    <citation type="journal article" date="2013" name="Nature">
        <title>Insights into bilaterian evolution from three spiralian genomes.</title>
        <authorList>
            <person name="Simakov O."/>
            <person name="Marletaz F."/>
            <person name="Cho S.J."/>
            <person name="Edsinger-Gonzales E."/>
            <person name="Havlak P."/>
            <person name="Hellsten U."/>
            <person name="Kuo D.H."/>
            <person name="Larsson T."/>
            <person name="Lv J."/>
            <person name="Arendt D."/>
            <person name="Savage R."/>
            <person name="Osoegawa K."/>
            <person name="de Jong P."/>
            <person name="Grimwood J."/>
            <person name="Chapman J.A."/>
            <person name="Shapiro H."/>
            <person name="Aerts A."/>
            <person name="Otillar R.P."/>
            <person name="Terry A.Y."/>
            <person name="Boore J.L."/>
            <person name="Grigoriev I.V."/>
            <person name="Lindberg D.R."/>
            <person name="Seaver E.C."/>
            <person name="Weisblat D.A."/>
            <person name="Putnam N.H."/>
            <person name="Rokhsar D.S."/>
        </authorList>
    </citation>
    <scope>NUCLEOTIDE SEQUENCE</scope>
    <source>
        <strain evidence="2 4">I ESC-2004</strain>
    </source>
</reference>
<dbReference type="Proteomes" id="UP000014760">
    <property type="component" value="Unassembled WGS sequence"/>
</dbReference>
<dbReference type="AlphaFoldDB" id="R7T558"/>
<reference evidence="3" key="3">
    <citation type="submission" date="2015-06" db="UniProtKB">
        <authorList>
            <consortium name="EnsemblMetazoa"/>
        </authorList>
    </citation>
    <scope>IDENTIFICATION</scope>
</reference>
<dbReference type="EMBL" id="AMQN01015514">
    <property type="status" value="NOT_ANNOTATED_CDS"/>
    <property type="molecule type" value="Genomic_DNA"/>
</dbReference>
<sequence>MLWLVPCLAAVIVGCTEGHDDRSDQNTEICAMFGTHRDDVYVTEKPLFLELGRQDVLDTFSVEMDVIAPPDDFNGNLFAVGSKRDFPYYERQWVAELTQFLVVEIFYSSDFLVKLKSVLTWQNAKN</sequence>
<accession>R7T558</accession>
<dbReference type="EnsemblMetazoa" id="CapteT202741">
    <property type="protein sequence ID" value="CapteP202741"/>
    <property type="gene ID" value="CapteG202741"/>
</dbReference>
<evidence type="ECO:0000256" key="1">
    <source>
        <dbReference type="SAM" id="SignalP"/>
    </source>
</evidence>
<organism evidence="2">
    <name type="scientific">Capitella teleta</name>
    <name type="common">Polychaete worm</name>
    <dbReference type="NCBI Taxonomy" id="283909"/>
    <lineage>
        <taxon>Eukaryota</taxon>
        <taxon>Metazoa</taxon>
        <taxon>Spiralia</taxon>
        <taxon>Lophotrochozoa</taxon>
        <taxon>Annelida</taxon>
        <taxon>Polychaeta</taxon>
        <taxon>Sedentaria</taxon>
        <taxon>Scolecida</taxon>
        <taxon>Capitellidae</taxon>
        <taxon>Capitella</taxon>
    </lineage>
</organism>
<feature type="chain" id="PRO_5008786659" evidence="1">
    <location>
        <begin position="19"/>
        <end position="126"/>
    </location>
</feature>
<feature type="signal peptide" evidence="1">
    <location>
        <begin position="1"/>
        <end position="18"/>
    </location>
</feature>
<name>R7T558_CAPTE</name>
<keyword evidence="4" id="KW-1185">Reference proteome</keyword>
<evidence type="ECO:0000313" key="2">
    <source>
        <dbReference type="EMBL" id="ELT88106.1"/>
    </source>
</evidence>
<dbReference type="EMBL" id="KB311984">
    <property type="protein sequence ID" value="ELT88106.1"/>
    <property type="molecule type" value="Genomic_DNA"/>
</dbReference>
<evidence type="ECO:0000313" key="4">
    <source>
        <dbReference type="Proteomes" id="UP000014760"/>
    </source>
</evidence>
<gene>
    <name evidence="2" type="ORF">CAPTEDRAFT_202741</name>
</gene>
<reference evidence="4" key="1">
    <citation type="submission" date="2012-12" db="EMBL/GenBank/DDBJ databases">
        <authorList>
            <person name="Hellsten U."/>
            <person name="Grimwood J."/>
            <person name="Chapman J.A."/>
            <person name="Shapiro H."/>
            <person name="Aerts A."/>
            <person name="Otillar R.P."/>
            <person name="Terry A.Y."/>
            <person name="Boore J.L."/>
            <person name="Simakov O."/>
            <person name="Marletaz F."/>
            <person name="Cho S.-J."/>
            <person name="Edsinger-Gonzales E."/>
            <person name="Havlak P."/>
            <person name="Kuo D.-H."/>
            <person name="Larsson T."/>
            <person name="Lv J."/>
            <person name="Arendt D."/>
            <person name="Savage R."/>
            <person name="Osoegawa K."/>
            <person name="de Jong P."/>
            <person name="Lindberg D.R."/>
            <person name="Seaver E.C."/>
            <person name="Weisblat D.A."/>
            <person name="Putnam N.H."/>
            <person name="Grigoriev I.V."/>
            <person name="Rokhsar D.S."/>
        </authorList>
    </citation>
    <scope>NUCLEOTIDE SEQUENCE</scope>
    <source>
        <strain evidence="4">I ESC-2004</strain>
    </source>
</reference>
<proteinExistence type="predicted"/>
<dbReference type="HOGENOM" id="CLU_1983680_0_0_1"/>